<dbReference type="AlphaFoldDB" id="A0A7C8KEH7"/>
<proteinExistence type="predicted"/>
<dbReference type="Proteomes" id="UP000297595">
    <property type="component" value="Unassembled WGS sequence"/>
</dbReference>
<protein>
    <submittedName>
        <fullName evidence="1">Uncharacterized protein</fullName>
    </submittedName>
</protein>
<gene>
    <name evidence="1" type="ORF">EYR41_009960</name>
</gene>
<dbReference type="InterPro" id="IPR036770">
    <property type="entry name" value="Ankyrin_rpt-contain_sf"/>
</dbReference>
<evidence type="ECO:0000313" key="2">
    <source>
        <dbReference type="Proteomes" id="UP000297595"/>
    </source>
</evidence>
<organism evidence="1 2">
    <name type="scientific">Orbilia oligospora</name>
    <name type="common">Nematode-trapping fungus</name>
    <name type="synonym">Arthrobotrys oligospora</name>
    <dbReference type="NCBI Taxonomy" id="2813651"/>
    <lineage>
        <taxon>Eukaryota</taxon>
        <taxon>Fungi</taxon>
        <taxon>Dikarya</taxon>
        <taxon>Ascomycota</taxon>
        <taxon>Pezizomycotina</taxon>
        <taxon>Orbiliomycetes</taxon>
        <taxon>Orbiliales</taxon>
        <taxon>Orbiliaceae</taxon>
        <taxon>Orbilia</taxon>
    </lineage>
</organism>
<name>A0A7C8KEH7_ORBOL</name>
<accession>A0A7C8KEH7</accession>
<sequence>MLKILLDLGADASETKFWQRDIWRYLVSNEKPELELLEILNIVLDAGADPEMPFQRCFITQFLHDAGLPSSLKEIFCGVALNHALKLIDISFLAQDPKRIRISPRFLQALRDENLDLVEALWKVRFELLEEIFSSKLGENDFDTARNMLVEVFASSRPLYSLLKLSLVRKLCEGRNPPGEHQIRVESLQWTLNQGINLKPILESEDMEISCIKYYDMMLCAAMSFGDMEILRILLSFGPELGSGNPGAYSGADIYAPCGADISAIEHAVRPERIDSVALLLAVDPECYNLAIKAAVRLKNNTIERYLRSWKQGSEPDAMEIF</sequence>
<evidence type="ECO:0000313" key="1">
    <source>
        <dbReference type="EMBL" id="TGJ63870.1"/>
    </source>
</evidence>
<dbReference type="SUPFAM" id="SSF48403">
    <property type="entry name" value="Ankyrin repeat"/>
    <property type="match status" value="1"/>
</dbReference>
<reference evidence="1 2" key="1">
    <citation type="submission" date="2019-03" db="EMBL/GenBank/DDBJ databases">
        <title>Nematode-trapping fungi genome.</title>
        <authorList>
            <person name="Vidal-Diez De Ulzurrun G."/>
        </authorList>
    </citation>
    <scope>NUCLEOTIDE SEQUENCE [LARGE SCALE GENOMIC DNA]</scope>
    <source>
        <strain evidence="1 2">TWF154</strain>
    </source>
</reference>
<comment type="caution">
    <text evidence="1">The sequence shown here is derived from an EMBL/GenBank/DDBJ whole genome shotgun (WGS) entry which is preliminary data.</text>
</comment>
<dbReference type="EMBL" id="SOZJ01000007">
    <property type="protein sequence ID" value="TGJ63870.1"/>
    <property type="molecule type" value="Genomic_DNA"/>
</dbReference>